<dbReference type="EMBL" id="JAIVGD010000011">
    <property type="protein sequence ID" value="KAH0770379.1"/>
    <property type="molecule type" value="Genomic_DNA"/>
</dbReference>
<keyword evidence="3" id="KW-1185">Reference proteome</keyword>
<organism evidence="2 3">
    <name type="scientific">Solanum tuberosum</name>
    <name type="common">Potato</name>
    <dbReference type="NCBI Taxonomy" id="4113"/>
    <lineage>
        <taxon>Eukaryota</taxon>
        <taxon>Viridiplantae</taxon>
        <taxon>Streptophyta</taxon>
        <taxon>Embryophyta</taxon>
        <taxon>Tracheophyta</taxon>
        <taxon>Spermatophyta</taxon>
        <taxon>Magnoliopsida</taxon>
        <taxon>eudicotyledons</taxon>
        <taxon>Gunneridae</taxon>
        <taxon>Pentapetalae</taxon>
        <taxon>asterids</taxon>
        <taxon>lamiids</taxon>
        <taxon>Solanales</taxon>
        <taxon>Solanaceae</taxon>
        <taxon>Solanoideae</taxon>
        <taxon>Solaneae</taxon>
        <taxon>Solanum</taxon>
    </lineage>
</organism>
<feature type="region of interest" description="Disordered" evidence="1">
    <location>
        <begin position="60"/>
        <end position="119"/>
    </location>
</feature>
<evidence type="ECO:0000256" key="1">
    <source>
        <dbReference type="SAM" id="MobiDB-lite"/>
    </source>
</evidence>
<evidence type="ECO:0000313" key="2">
    <source>
        <dbReference type="EMBL" id="KAH0770379.1"/>
    </source>
</evidence>
<dbReference type="Proteomes" id="UP000826656">
    <property type="component" value="Unassembled WGS sequence"/>
</dbReference>
<proteinExistence type="predicted"/>
<feature type="region of interest" description="Disordered" evidence="1">
    <location>
        <begin position="1"/>
        <end position="38"/>
    </location>
</feature>
<name>A0ABQ7VPF6_SOLTU</name>
<accession>A0ABQ7VPF6</accession>
<gene>
    <name evidence="2" type="ORF">KY290_014360</name>
</gene>
<sequence length="119" mass="13019">MFGCTHPEAPFHEAPPSRGTMRTCCASRPRSTRRTLRPLDPEAHTTCLEARACLGVKGQRGGPFTPRHAPCVYQSPPPPLTTRHEPCVPQGPTPPGPPRHASYVPRWPPPPLGPRHEDA</sequence>
<comment type="caution">
    <text evidence="2">The sequence shown here is derived from an EMBL/GenBank/DDBJ whole genome shotgun (WGS) entry which is preliminary data.</text>
</comment>
<feature type="compositionally biased region" description="Pro residues" evidence="1">
    <location>
        <begin position="89"/>
        <end position="98"/>
    </location>
</feature>
<reference evidence="2 3" key="1">
    <citation type="journal article" date="2021" name="bioRxiv">
        <title>Chromosome-scale and haplotype-resolved genome assembly of a tetraploid potato cultivar.</title>
        <authorList>
            <person name="Sun H."/>
            <person name="Jiao W.-B."/>
            <person name="Krause K."/>
            <person name="Campoy J.A."/>
            <person name="Goel M."/>
            <person name="Folz-Donahue K."/>
            <person name="Kukat C."/>
            <person name="Huettel B."/>
            <person name="Schneeberger K."/>
        </authorList>
    </citation>
    <scope>NUCLEOTIDE SEQUENCE [LARGE SCALE GENOMIC DNA]</scope>
    <source>
        <strain evidence="2">SolTubOtavaFocal</strain>
        <tissue evidence="2">Leaves</tissue>
    </source>
</reference>
<evidence type="ECO:0000313" key="3">
    <source>
        <dbReference type="Proteomes" id="UP000826656"/>
    </source>
</evidence>
<protein>
    <submittedName>
        <fullName evidence="2">Uncharacterized protein</fullName>
    </submittedName>
</protein>